<dbReference type="PRINTS" id="PR00885">
    <property type="entry name" value="BCTERIALGSPH"/>
</dbReference>
<dbReference type="AlphaFoldDB" id="A0A9X4YER2"/>
<dbReference type="GO" id="GO:0015628">
    <property type="term" value="P:protein secretion by the type II secretion system"/>
    <property type="evidence" value="ECO:0007669"/>
    <property type="project" value="InterPro"/>
</dbReference>
<dbReference type="GO" id="GO:0015627">
    <property type="term" value="C:type II protein secretion system complex"/>
    <property type="evidence" value="ECO:0007669"/>
    <property type="project" value="InterPro"/>
</dbReference>
<evidence type="ECO:0000256" key="2">
    <source>
        <dbReference type="ARBA" id="ARBA00021549"/>
    </source>
</evidence>
<gene>
    <name evidence="14" type="ORF">GLW01_13220</name>
</gene>
<dbReference type="Pfam" id="PF12019">
    <property type="entry name" value="GspH"/>
    <property type="match status" value="1"/>
</dbReference>
<dbReference type="Pfam" id="PF07963">
    <property type="entry name" value="N_methyl"/>
    <property type="match status" value="1"/>
</dbReference>
<evidence type="ECO:0000256" key="8">
    <source>
        <dbReference type="ARBA" id="ARBA00023136"/>
    </source>
</evidence>
<evidence type="ECO:0000256" key="4">
    <source>
        <dbReference type="ARBA" id="ARBA00022481"/>
    </source>
</evidence>
<dbReference type="Proteomes" id="UP000460751">
    <property type="component" value="Unassembled WGS sequence"/>
</dbReference>
<accession>A0A9X4YER2</accession>
<evidence type="ECO:0000256" key="11">
    <source>
        <dbReference type="SAM" id="MobiDB-lite"/>
    </source>
</evidence>
<evidence type="ECO:0000256" key="7">
    <source>
        <dbReference type="ARBA" id="ARBA00022989"/>
    </source>
</evidence>
<protein>
    <recommendedName>
        <fullName evidence="2">Type II secretion system protein H</fullName>
    </recommendedName>
    <alternativeName>
        <fullName evidence="10">General secretion pathway protein H</fullName>
    </alternativeName>
</protein>
<keyword evidence="15" id="KW-1185">Reference proteome</keyword>
<dbReference type="InterPro" id="IPR002416">
    <property type="entry name" value="T2SS_protein-GspH"/>
</dbReference>
<sequence>MSIDWTRRVMRRIGMENSVRTAGLTQRGFTLVELMIVIVLLAVIAAVAVPGFQTLVENNQVTSSTNRLVGALNFARSQALREGQQVTLQPTSGDWDQGFQVVMGGNTLRQFQGSETRMAISGNAVTFRGNGLATSNETLRLCGDSGGNDRRIDISRGGQVTTTEEDCP</sequence>
<feature type="transmembrane region" description="Helical" evidence="12">
    <location>
        <begin position="29"/>
        <end position="52"/>
    </location>
</feature>
<name>A0A9X4YER2_9GAMM</name>
<reference evidence="14 15" key="1">
    <citation type="submission" date="2019-11" db="EMBL/GenBank/DDBJ databases">
        <title>Genome sequences of 17 halophilic strains isolated from different environments.</title>
        <authorList>
            <person name="Furrow R.E."/>
        </authorList>
    </citation>
    <scope>NUCLEOTIDE SEQUENCE [LARGE SCALE GENOMIC DNA]</scope>
    <source>
        <strain evidence="14 15">22507_15_FS</strain>
    </source>
</reference>
<evidence type="ECO:0000256" key="10">
    <source>
        <dbReference type="ARBA" id="ARBA00030775"/>
    </source>
</evidence>
<evidence type="ECO:0000256" key="3">
    <source>
        <dbReference type="ARBA" id="ARBA00022475"/>
    </source>
</evidence>
<keyword evidence="7 12" id="KW-1133">Transmembrane helix</keyword>
<dbReference type="EMBL" id="WMEX01000007">
    <property type="protein sequence ID" value="MYL27750.1"/>
    <property type="molecule type" value="Genomic_DNA"/>
</dbReference>
<evidence type="ECO:0000256" key="9">
    <source>
        <dbReference type="ARBA" id="ARBA00025772"/>
    </source>
</evidence>
<dbReference type="GO" id="GO:0005886">
    <property type="term" value="C:plasma membrane"/>
    <property type="evidence" value="ECO:0007669"/>
    <property type="project" value="UniProtKB-SubCell"/>
</dbReference>
<keyword evidence="5" id="KW-0997">Cell inner membrane</keyword>
<evidence type="ECO:0000256" key="5">
    <source>
        <dbReference type="ARBA" id="ARBA00022519"/>
    </source>
</evidence>
<keyword evidence="3" id="KW-1003">Cell membrane</keyword>
<organism evidence="14 15">
    <name type="scientific">Vreelandella halophila</name>
    <dbReference type="NCBI Taxonomy" id="86177"/>
    <lineage>
        <taxon>Bacteria</taxon>
        <taxon>Pseudomonadati</taxon>
        <taxon>Pseudomonadota</taxon>
        <taxon>Gammaproteobacteria</taxon>
        <taxon>Oceanospirillales</taxon>
        <taxon>Halomonadaceae</taxon>
        <taxon>Vreelandella</taxon>
    </lineage>
</organism>
<feature type="region of interest" description="Disordered" evidence="11">
    <location>
        <begin position="144"/>
        <end position="168"/>
    </location>
</feature>
<comment type="subcellular location">
    <subcellularLocation>
        <location evidence="1">Cell inner membrane</location>
        <topology evidence="1">Single-pass membrane protein</topology>
    </subcellularLocation>
</comment>
<keyword evidence="8 12" id="KW-0472">Membrane</keyword>
<dbReference type="Gene3D" id="3.55.40.10">
    <property type="entry name" value="minor pseudopilin epsh domain"/>
    <property type="match status" value="1"/>
</dbReference>
<evidence type="ECO:0000256" key="12">
    <source>
        <dbReference type="SAM" id="Phobius"/>
    </source>
</evidence>
<proteinExistence type="inferred from homology"/>
<keyword evidence="6 12" id="KW-0812">Transmembrane</keyword>
<comment type="caution">
    <text evidence="14">The sequence shown here is derived from an EMBL/GenBank/DDBJ whole genome shotgun (WGS) entry which is preliminary data.</text>
</comment>
<dbReference type="SUPFAM" id="SSF54523">
    <property type="entry name" value="Pili subunits"/>
    <property type="match status" value="1"/>
</dbReference>
<feature type="domain" description="General secretion pathway GspH" evidence="13">
    <location>
        <begin position="65"/>
        <end position="158"/>
    </location>
</feature>
<keyword evidence="4" id="KW-0488">Methylation</keyword>
<evidence type="ECO:0000313" key="14">
    <source>
        <dbReference type="EMBL" id="MYL27750.1"/>
    </source>
</evidence>
<dbReference type="NCBIfam" id="TIGR02532">
    <property type="entry name" value="IV_pilin_GFxxxE"/>
    <property type="match status" value="1"/>
</dbReference>
<comment type="similarity">
    <text evidence="9">Belongs to the GSP H family.</text>
</comment>
<evidence type="ECO:0000256" key="1">
    <source>
        <dbReference type="ARBA" id="ARBA00004377"/>
    </source>
</evidence>
<evidence type="ECO:0000259" key="13">
    <source>
        <dbReference type="Pfam" id="PF12019"/>
    </source>
</evidence>
<dbReference type="PROSITE" id="PS00409">
    <property type="entry name" value="PROKAR_NTER_METHYL"/>
    <property type="match status" value="1"/>
</dbReference>
<dbReference type="InterPro" id="IPR022346">
    <property type="entry name" value="T2SS_GspH"/>
</dbReference>
<evidence type="ECO:0000313" key="15">
    <source>
        <dbReference type="Proteomes" id="UP000460751"/>
    </source>
</evidence>
<dbReference type="InterPro" id="IPR045584">
    <property type="entry name" value="Pilin-like"/>
</dbReference>
<dbReference type="InterPro" id="IPR012902">
    <property type="entry name" value="N_methyl_site"/>
</dbReference>
<evidence type="ECO:0000256" key="6">
    <source>
        <dbReference type="ARBA" id="ARBA00022692"/>
    </source>
</evidence>